<evidence type="ECO:0000313" key="2">
    <source>
        <dbReference type="EMBL" id="ORV47923.1"/>
    </source>
</evidence>
<sequence>MTRIRVTSLFAAVVSGDYAALMLINGQPVEFGIAAAVCAGSVVAAGSMAYAGRRSRRTLARGRAAVWERRDLQSARLCEACGPSLN</sequence>
<protein>
    <submittedName>
        <fullName evidence="2">Uncharacterized protein</fullName>
    </submittedName>
</protein>
<dbReference type="EMBL" id="LQOV01000034">
    <property type="protein sequence ID" value="ORV47923.1"/>
    <property type="molecule type" value="Genomic_DNA"/>
</dbReference>
<name>A0A1X1TTP8_MYCFL</name>
<feature type="transmembrane region" description="Helical" evidence="1">
    <location>
        <begin position="29"/>
        <end position="51"/>
    </location>
</feature>
<evidence type="ECO:0000313" key="3">
    <source>
        <dbReference type="Proteomes" id="UP000193010"/>
    </source>
</evidence>
<dbReference type="RefSeq" id="WP_085225916.1">
    <property type="nucleotide sequence ID" value="NZ_AP022576.1"/>
</dbReference>
<accession>A0A1X1TTP8</accession>
<keyword evidence="3" id="KW-1185">Reference proteome</keyword>
<dbReference type="OrthoDB" id="4753925at2"/>
<keyword evidence="1" id="KW-0812">Transmembrane</keyword>
<dbReference type="AlphaFoldDB" id="A0A1X1TTP8"/>
<dbReference type="STRING" id="292462.AWC05_04890"/>
<dbReference type="Proteomes" id="UP000193010">
    <property type="component" value="Unassembled WGS sequence"/>
</dbReference>
<reference evidence="2 3" key="1">
    <citation type="submission" date="2016-01" db="EMBL/GenBank/DDBJ databases">
        <title>The new phylogeny of the genus Mycobacterium.</title>
        <authorList>
            <person name="Tarcisio F."/>
            <person name="Conor M."/>
            <person name="Antonella G."/>
            <person name="Elisabetta G."/>
            <person name="Giulia F.S."/>
            <person name="Sara T."/>
            <person name="Anna F."/>
            <person name="Clotilde B."/>
            <person name="Roberto B."/>
            <person name="Veronica D.S."/>
            <person name="Fabio R."/>
            <person name="Monica P."/>
            <person name="Olivier J."/>
            <person name="Enrico T."/>
            <person name="Nicola S."/>
        </authorList>
    </citation>
    <scope>NUCLEOTIDE SEQUENCE [LARGE SCALE GENOMIC DNA]</scope>
    <source>
        <strain evidence="2 3">DSM 44852</strain>
    </source>
</reference>
<gene>
    <name evidence="2" type="ORF">AWC05_04890</name>
</gene>
<evidence type="ECO:0000256" key="1">
    <source>
        <dbReference type="SAM" id="Phobius"/>
    </source>
</evidence>
<keyword evidence="1" id="KW-0472">Membrane</keyword>
<comment type="caution">
    <text evidence="2">The sequence shown here is derived from an EMBL/GenBank/DDBJ whole genome shotgun (WGS) entry which is preliminary data.</text>
</comment>
<keyword evidence="1" id="KW-1133">Transmembrane helix</keyword>
<organism evidence="2 3">
    <name type="scientific">Mycobacterium florentinum</name>
    <dbReference type="NCBI Taxonomy" id="292462"/>
    <lineage>
        <taxon>Bacteria</taxon>
        <taxon>Bacillati</taxon>
        <taxon>Actinomycetota</taxon>
        <taxon>Actinomycetes</taxon>
        <taxon>Mycobacteriales</taxon>
        <taxon>Mycobacteriaceae</taxon>
        <taxon>Mycobacterium</taxon>
        <taxon>Mycobacterium simiae complex</taxon>
    </lineage>
</organism>
<proteinExistence type="predicted"/>